<gene>
    <name evidence="2" type="ORF">F4V44_24765</name>
</gene>
<evidence type="ECO:0000313" key="3">
    <source>
        <dbReference type="Proteomes" id="UP000326671"/>
    </source>
</evidence>
<sequence>MGTSMSKALIKKDLKDIFRSKTLLVTMIIIPILFSVIFPAIVLGGALLFDAEKMAGEDGQKLIDAFLASTTGDEFSSYTLEQQIIYMFIHFMLPTLFLLVPIITASTVAANSFVGEKENRTLESLLFSPISIKTLFLSKIVASLLPPLFVSVISFVVCGVIINSLGYPLFGELIFPSGNWVALITCLSPMVILLTVLLNIFISARVKTYQEAQNLGGIIVLPVIAMMIGQVSGLFLLGVQLILLISAGILMVNLVLWSRISKNNDRYVLFEKQIH</sequence>
<dbReference type="OrthoDB" id="72437at2"/>
<dbReference type="GO" id="GO:0005886">
    <property type="term" value="C:plasma membrane"/>
    <property type="evidence" value="ECO:0007669"/>
    <property type="project" value="UniProtKB-SubCell"/>
</dbReference>
<accession>A0A5J5H1K8</accession>
<keyword evidence="1" id="KW-0812">Transmembrane</keyword>
<keyword evidence="1" id="KW-1133">Transmembrane helix</keyword>
<dbReference type="Proteomes" id="UP000326671">
    <property type="component" value="Unassembled WGS sequence"/>
</dbReference>
<dbReference type="PANTHER" id="PTHR37305:SF1">
    <property type="entry name" value="MEMBRANE PROTEIN"/>
    <property type="match status" value="1"/>
</dbReference>
<name>A0A5J5H1K8_9BACI</name>
<keyword evidence="1" id="KW-0472">Membrane</keyword>
<feature type="transmembrane region" description="Helical" evidence="1">
    <location>
        <begin position="214"/>
        <end position="231"/>
    </location>
</feature>
<dbReference type="GO" id="GO:0140359">
    <property type="term" value="F:ABC-type transporter activity"/>
    <property type="evidence" value="ECO:0007669"/>
    <property type="project" value="InterPro"/>
</dbReference>
<reference evidence="2 3" key="1">
    <citation type="submission" date="2019-09" db="EMBL/GenBank/DDBJ databases">
        <title>Whole genome sequences of isolates from the Mars Exploration Rovers.</title>
        <authorList>
            <person name="Seuylemezian A."/>
            <person name="Vaishampayan P."/>
        </authorList>
    </citation>
    <scope>NUCLEOTIDE SEQUENCE [LARGE SCALE GENOMIC DNA]</scope>
    <source>
        <strain evidence="2 3">MER_TA_151</strain>
    </source>
</reference>
<feature type="transmembrane region" description="Helical" evidence="1">
    <location>
        <begin position="135"/>
        <end position="162"/>
    </location>
</feature>
<dbReference type="Pfam" id="PF12679">
    <property type="entry name" value="ABC2_membrane_2"/>
    <property type="match status" value="1"/>
</dbReference>
<feature type="transmembrane region" description="Helical" evidence="1">
    <location>
        <begin position="21"/>
        <end position="49"/>
    </location>
</feature>
<dbReference type="RefSeq" id="WP_150442682.1">
    <property type="nucleotide sequence ID" value="NZ_VYKL01000050.1"/>
</dbReference>
<dbReference type="PANTHER" id="PTHR37305">
    <property type="entry name" value="INTEGRAL MEMBRANE PROTEIN-RELATED"/>
    <property type="match status" value="1"/>
</dbReference>
<dbReference type="AlphaFoldDB" id="A0A5J5H1K8"/>
<dbReference type="EMBL" id="VYKL01000050">
    <property type="protein sequence ID" value="KAA9013562.1"/>
    <property type="molecule type" value="Genomic_DNA"/>
</dbReference>
<evidence type="ECO:0000256" key="1">
    <source>
        <dbReference type="SAM" id="Phobius"/>
    </source>
</evidence>
<keyword evidence="3" id="KW-1185">Reference proteome</keyword>
<protein>
    <submittedName>
        <fullName evidence="2">ABC transporter permease subunit</fullName>
    </submittedName>
</protein>
<proteinExistence type="predicted"/>
<feature type="transmembrane region" description="Helical" evidence="1">
    <location>
        <begin position="237"/>
        <end position="257"/>
    </location>
</feature>
<organism evidence="2 3">
    <name type="scientific">Niallia endozanthoxylica</name>
    <dbReference type="NCBI Taxonomy" id="2036016"/>
    <lineage>
        <taxon>Bacteria</taxon>
        <taxon>Bacillati</taxon>
        <taxon>Bacillota</taxon>
        <taxon>Bacilli</taxon>
        <taxon>Bacillales</taxon>
        <taxon>Bacillaceae</taxon>
        <taxon>Niallia</taxon>
    </lineage>
</organism>
<evidence type="ECO:0000313" key="2">
    <source>
        <dbReference type="EMBL" id="KAA9013562.1"/>
    </source>
</evidence>
<feature type="transmembrane region" description="Helical" evidence="1">
    <location>
        <begin position="84"/>
        <end position="114"/>
    </location>
</feature>
<feature type="transmembrane region" description="Helical" evidence="1">
    <location>
        <begin position="182"/>
        <end position="202"/>
    </location>
</feature>
<comment type="caution">
    <text evidence="2">The sequence shown here is derived from an EMBL/GenBank/DDBJ whole genome shotgun (WGS) entry which is preliminary data.</text>
</comment>